<evidence type="ECO:0000313" key="3">
    <source>
        <dbReference type="Proteomes" id="UP000799118"/>
    </source>
</evidence>
<feature type="region of interest" description="Disordered" evidence="1">
    <location>
        <begin position="81"/>
        <end position="100"/>
    </location>
</feature>
<organism evidence="2 3">
    <name type="scientific">Gymnopus androsaceus JB14</name>
    <dbReference type="NCBI Taxonomy" id="1447944"/>
    <lineage>
        <taxon>Eukaryota</taxon>
        <taxon>Fungi</taxon>
        <taxon>Dikarya</taxon>
        <taxon>Basidiomycota</taxon>
        <taxon>Agaricomycotina</taxon>
        <taxon>Agaricomycetes</taxon>
        <taxon>Agaricomycetidae</taxon>
        <taxon>Agaricales</taxon>
        <taxon>Marasmiineae</taxon>
        <taxon>Omphalotaceae</taxon>
        <taxon>Gymnopus</taxon>
    </lineage>
</organism>
<gene>
    <name evidence="2" type="ORF">BT96DRAFT_596547</name>
</gene>
<dbReference type="EMBL" id="ML769993">
    <property type="protein sequence ID" value="KAE9385375.1"/>
    <property type="molecule type" value="Genomic_DNA"/>
</dbReference>
<dbReference type="AlphaFoldDB" id="A0A6A4GJE2"/>
<dbReference type="Proteomes" id="UP000799118">
    <property type="component" value="Unassembled WGS sequence"/>
</dbReference>
<dbReference type="OrthoDB" id="3009871at2759"/>
<keyword evidence="3" id="KW-1185">Reference proteome</keyword>
<sequence length="100" mass="11095">MKHPNALENAIVMDDSAVQNPYTVTSSSLSGSLKVLPQKRTAHIGTAQQRINAIAELEAEAARSGRNLSTAELVRILNERLQPEEWREDEMPPEYPTSQP</sequence>
<reference evidence="2" key="1">
    <citation type="journal article" date="2019" name="Environ. Microbiol.">
        <title>Fungal ecological strategies reflected in gene transcription - a case study of two litter decomposers.</title>
        <authorList>
            <person name="Barbi F."/>
            <person name="Kohler A."/>
            <person name="Barry K."/>
            <person name="Baskaran P."/>
            <person name="Daum C."/>
            <person name="Fauchery L."/>
            <person name="Ihrmark K."/>
            <person name="Kuo A."/>
            <person name="LaButti K."/>
            <person name="Lipzen A."/>
            <person name="Morin E."/>
            <person name="Grigoriev I.V."/>
            <person name="Henrissat B."/>
            <person name="Lindahl B."/>
            <person name="Martin F."/>
        </authorList>
    </citation>
    <scope>NUCLEOTIDE SEQUENCE</scope>
    <source>
        <strain evidence="2">JB14</strain>
    </source>
</reference>
<name>A0A6A4GJE2_9AGAR</name>
<evidence type="ECO:0000313" key="2">
    <source>
        <dbReference type="EMBL" id="KAE9385375.1"/>
    </source>
</evidence>
<proteinExistence type="predicted"/>
<protein>
    <submittedName>
        <fullName evidence="2">Uncharacterized protein</fullName>
    </submittedName>
</protein>
<evidence type="ECO:0000256" key="1">
    <source>
        <dbReference type="SAM" id="MobiDB-lite"/>
    </source>
</evidence>
<accession>A0A6A4GJE2</accession>